<evidence type="ECO:0000313" key="3">
    <source>
        <dbReference type="EMBL" id="TLH70504.1"/>
    </source>
</evidence>
<dbReference type="Proteomes" id="UP000309984">
    <property type="component" value="Unassembled WGS sequence"/>
</dbReference>
<proteinExistence type="predicted"/>
<dbReference type="Pfam" id="PF13751">
    <property type="entry name" value="DDE_Tnp_1_6"/>
    <property type="match status" value="1"/>
</dbReference>
<evidence type="ECO:0000313" key="4">
    <source>
        <dbReference type="Proteomes" id="UP000309984"/>
    </source>
</evidence>
<dbReference type="InterPro" id="IPR008490">
    <property type="entry name" value="Transposase_InsH_N"/>
</dbReference>
<evidence type="ECO:0000259" key="1">
    <source>
        <dbReference type="Pfam" id="PF05598"/>
    </source>
</evidence>
<sequence>MQGRSDDQRELLDAESVAGHLLKPDSVFAFLAAHRHVLFPEEMFADLFPSRRGRPSVPAEVMASVITLQALHGLSDNETVDAVTFDLRWKAACGLPVTAPAFHSTTLTYWRRRLAASDRPNRIFEAVRTVVAQTAVLAGKTRRALDSTVLDDAVATQDTVTQLIAAIRRVGRDVPGAAEVIETHCTAHNYHDPGKPTIAWNDKAARDQLIDALVGDAHRLLGHLPEQELGPRAAEAVALLALIAGQDVEPVEGSDGTDGQWRIAQKVAEDRIISTVDPEARHAHKTVHRRQDGFKAHIAIEPDTGIITDCALTKASGPDNHEAVVGLGLLEDENAPVRVLGDSAYGTGAARATLAELKHVAVIKPLPLRTPVPGGFTSDDFAIDFDDRTVTCPAAHTVTITPSGGAKFEKYCRSCPLAARCTTAVRGRKLTISEHEPLMRAARAAARTPQWQDEYRQHRPMVERSIAWLTRSNRKVRYRGTTKNDHWLHHRAAALNLRRLITLGLTHTGTTWAIA</sequence>
<dbReference type="InterPro" id="IPR025668">
    <property type="entry name" value="Tnp_DDE_dom"/>
</dbReference>
<dbReference type="PANTHER" id="PTHR35604:SF2">
    <property type="entry name" value="TRANSPOSASE INSH FOR INSERTION SEQUENCE ELEMENT IS5A-RELATED"/>
    <property type="match status" value="1"/>
</dbReference>
<dbReference type="Pfam" id="PF05598">
    <property type="entry name" value="DUF772"/>
    <property type="match status" value="1"/>
</dbReference>
<dbReference type="RefSeq" id="WP_138248674.1">
    <property type="nucleotide sequence ID" value="NZ_AP022616.1"/>
</dbReference>
<protein>
    <submittedName>
        <fullName evidence="3">IS5/IS1182 family transposase</fullName>
    </submittedName>
</protein>
<comment type="caution">
    <text evidence="3">The sequence shown here is derived from an EMBL/GenBank/DDBJ whole genome shotgun (WGS) entry which is preliminary data.</text>
</comment>
<name>A0AA94RFN2_9MYCO</name>
<keyword evidence="4" id="KW-1185">Reference proteome</keyword>
<dbReference type="NCBIfam" id="NF033551">
    <property type="entry name" value="transpos_IS1182"/>
    <property type="match status" value="1"/>
</dbReference>
<organism evidence="3 4">
    <name type="scientific">Mycolicibacterium phocaicum</name>
    <dbReference type="NCBI Taxonomy" id="319706"/>
    <lineage>
        <taxon>Bacteria</taxon>
        <taxon>Bacillati</taxon>
        <taxon>Actinomycetota</taxon>
        <taxon>Actinomycetes</taxon>
        <taxon>Mycobacteriales</taxon>
        <taxon>Mycobacteriaceae</taxon>
        <taxon>Mycolicibacterium</taxon>
    </lineage>
</organism>
<reference evidence="3 4" key="1">
    <citation type="submission" date="2018-01" db="EMBL/GenBank/DDBJ databases">
        <title>Comparative genomics of Mycobacterium mucogenicum and Mycobacterium neoaurum clade members emphasizing tRNA and non-coding RNA.</title>
        <authorList>
            <person name="Behra P.R.K."/>
            <person name="Pettersson B.M.F."/>
            <person name="Das S."/>
            <person name="Dasgupta S."/>
            <person name="Kirsebom L.A."/>
        </authorList>
    </citation>
    <scope>NUCLEOTIDE SEQUENCE [LARGE SCALE GENOMIC DNA]</scope>
    <source>
        <strain evidence="3 4">DSM 45104</strain>
    </source>
</reference>
<feature type="domain" description="Transposase InsH N-terminal" evidence="1">
    <location>
        <begin position="41"/>
        <end position="113"/>
    </location>
</feature>
<dbReference type="AlphaFoldDB" id="A0AA94RFN2"/>
<dbReference type="PANTHER" id="PTHR35604">
    <property type="entry name" value="TRANSPOSASE INSH FOR INSERTION SEQUENCE ELEMENT IS5A-RELATED"/>
    <property type="match status" value="1"/>
</dbReference>
<feature type="domain" description="Transposase DDE" evidence="2">
    <location>
        <begin position="409"/>
        <end position="501"/>
    </location>
</feature>
<gene>
    <name evidence="3" type="ORF">C1S79_08730</name>
</gene>
<evidence type="ECO:0000259" key="2">
    <source>
        <dbReference type="Pfam" id="PF13751"/>
    </source>
</evidence>
<dbReference type="EMBL" id="POTM01000025">
    <property type="protein sequence ID" value="TLH70504.1"/>
    <property type="molecule type" value="Genomic_DNA"/>
</dbReference>
<dbReference type="InterPro" id="IPR047629">
    <property type="entry name" value="IS1182_transpos"/>
</dbReference>
<accession>A0AA94RFN2</accession>